<dbReference type="RefSeq" id="WP_168988756.1">
    <property type="nucleotide sequence ID" value="NZ_CAWPHM010000322.1"/>
</dbReference>
<keyword evidence="6" id="KW-1133">Transmembrane helix</keyword>
<evidence type="ECO:0000313" key="10">
    <source>
        <dbReference type="Proteomes" id="UP000599523"/>
    </source>
</evidence>
<gene>
    <name evidence="9" type="ORF">GPA21_13985</name>
</gene>
<feature type="compositionally biased region" description="Low complexity" evidence="5">
    <location>
        <begin position="323"/>
        <end position="337"/>
    </location>
</feature>
<evidence type="ECO:0000256" key="3">
    <source>
        <dbReference type="ARBA" id="ARBA00029447"/>
    </source>
</evidence>
<dbReference type="GO" id="GO:0016020">
    <property type="term" value="C:membrane"/>
    <property type="evidence" value="ECO:0007669"/>
    <property type="project" value="UniProtKB-SubCell"/>
</dbReference>
<dbReference type="InterPro" id="IPR004089">
    <property type="entry name" value="MCPsignal_dom"/>
</dbReference>
<evidence type="ECO:0000313" key="9">
    <source>
        <dbReference type="EMBL" id="NMG04066.1"/>
    </source>
</evidence>
<dbReference type="PANTHER" id="PTHR32089">
    <property type="entry name" value="METHYL-ACCEPTING CHEMOTAXIS PROTEIN MCPB"/>
    <property type="match status" value="1"/>
</dbReference>
<comment type="caution">
    <text evidence="9">The sequence shown here is derived from an EMBL/GenBank/DDBJ whole genome shotgun (WGS) entry which is preliminary data.</text>
</comment>
<evidence type="ECO:0000256" key="6">
    <source>
        <dbReference type="SAM" id="Phobius"/>
    </source>
</evidence>
<sequence>MTALDNLSLRAKLFLLSGLTGAVLLLAIAFLLFQVRQIEHEVRNIGEDDLPGLQAAAAMSQWRLRYRVRSLEFMMPAPAAETERMAGSLDQLHQGLMQEIAGYRSRPMSDRERTLVDAVERSVLGYHEVVQQAREMIARFDYDSAHQLRRTIWVERADAVRDAVDELVVYNRSSADASALNATELVRESFFAGVIAAAIGLALAIVLALGFSARISGRLRAAVGGVQQIAAGDLRAALPQPSGDEVGDLVRAMREMQTSLRDTISVTRDGAGKVADSATSLRDTSRQVSEGASAQSEAASSIAANVEELTVSISHVSERTSDASRVAAESGAGASAGKESMDRLVVGMREVEKVVGDAATRIAGLETQSEKISRIVAVIREIAEQTNLLALNAAIEAARAGEQGRGFAVVADEVRKLAERTAQSTEEITSMVGSVQVSTKEAVAGIEKGVEFVKRSSKDAVETGDTIARLQDLAGEVAGIVSELDVALREQSAASTEVARRVEDIAQRADESSNATRRTVDAAHELERLADHMRQQVDRFKV</sequence>
<dbReference type="Pfam" id="PF00672">
    <property type="entry name" value="HAMP"/>
    <property type="match status" value="1"/>
</dbReference>
<keyword evidence="10" id="KW-1185">Reference proteome</keyword>
<name>A0A972FKQ2_9RHOO</name>
<protein>
    <submittedName>
        <fullName evidence="9">HAMP domain-containing protein</fullName>
    </submittedName>
</protein>
<evidence type="ECO:0000259" key="8">
    <source>
        <dbReference type="PROSITE" id="PS50885"/>
    </source>
</evidence>
<dbReference type="PROSITE" id="PS50885">
    <property type="entry name" value="HAMP"/>
    <property type="match status" value="1"/>
</dbReference>
<dbReference type="InterPro" id="IPR024478">
    <property type="entry name" value="HlyB_4HB_MCP"/>
</dbReference>
<dbReference type="AlphaFoldDB" id="A0A972FKQ2"/>
<dbReference type="SMART" id="SM00304">
    <property type="entry name" value="HAMP"/>
    <property type="match status" value="1"/>
</dbReference>
<proteinExistence type="inferred from homology"/>
<dbReference type="GO" id="GO:0006935">
    <property type="term" value="P:chemotaxis"/>
    <property type="evidence" value="ECO:0007669"/>
    <property type="project" value="UniProtKB-ARBA"/>
</dbReference>
<dbReference type="CDD" id="cd11386">
    <property type="entry name" value="MCP_signal"/>
    <property type="match status" value="1"/>
</dbReference>
<feature type="region of interest" description="Disordered" evidence="5">
    <location>
        <begin position="317"/>
        <end position="339"/>
    </location>
</feature>
<feature type="transmembrane region" description="Helical" evidence="6">
    <location>
        <begin position="190"/>
        <end position="211"/>
    </location>
</feature>
<dbReference type="FunFam" id="1.10.287.950:FF:000001">
    <property type="entry name" value="Methyl-accepting chemotaxis sensory transducer"/>
    <property type="match status" value="1"/>
</dbReference>
<dbReference type="Pfam" id="PF00015">
    <property type="entry name" value="MCPsignal"/>
    <property type="match status" value="1"/>
</dbReference>
<evidence type="ECO:0000256" key="1">
    <source>
        <dbReference type="ARBA" id="ARBA00004370"/>
    </source>
</evidence>
<feature type="compositionally biased region" description="Polar residues" evidence="5">
    <location>
        <begin position="277"/>
        <end position="288"/>
    </location>
</feature>
<keyword evidence="6" id="KW-0812">Transmembrane</keyword>
<dbReference type="Proteomes" id="UP000599523">
    <property type="component" value="Unassembled WGS sequence"/>
</dbReference>
<dbReference type="SMART" id="SM00283">
    <property type="entry name" value="MA"/>
    <property type="match status" value="1"/>
</dbReference>
<feature type="domain" description="Methyl-accepting transducer" evidence="7">
    <location>
        <begin position="270"/>
        <end position="506"/>
    </location>
</feature>
<evidence type="ECO:0000256" key="4">
    <source>
        <dbReference type="PROSITE-ProRule" id="PRU00284"/>
    </source>
</evidence>
<dbReference type="PANTHER" id="PTHR32089:SF112">
    <property type="entry name" value="LYSOZYME-LIKE PROTEIN-RELATED"/>
    <property type="match status" value="1"/>
</dbReference>
<dbReference type="SUPFAM" id="SSF58104">
    <property type="entry name" value="Methyl-accepting chemotaxis protein (MCP) signaling domain"/>
    <property type="match status" value="1"/>
</dbReference>
<feature type="region of interest" description="Disordered" evidence="5">
    <location>
        <begin position="275"/>
        <end position="299"/>
    </location>
</feature>
<reference evidence="9" key="1">
    <citation type="submission" date="2019-12" db="EMBL/GenBank/DDBJ databases">
        <title>Comparative genomics gives insights into the taxonomy of the Azoarcus-Aromatoleum group and reveals separate origins of nif in the plant-associated Azoarcus and non-plant-associated Aromatoleum sub-groups.</title>
        <authorList>
            <person name="Lafos M."/>
            <person name="Maluk M."/>
            <person name="Batista M."/>
            <person name="Junghare M."/>
            <person name="Carmona M."/>
            <person name="Faoro H."/>
            <person name="Cruz L.M."/>
            <person name="Battistoni F."/>
            <person name="De Souza E."/>
            <person name="Pedrosa F."/>
            <person name="Chen W.-M."/>
            <person name="Poole P.S."/>
            <person name="Dixon R.A."/>
            <person name="James E.K."/>
        </authorList>
    </citation>
    <scope>NUCLEOTIDE SEQUENCE</scope>
    <source>
        <strain evidence="9">NSC3</strain>
    </source>
</reference>
<feature type="domain" description="HAMP" evidence="8">
    <location>
        <begin position="213"/>
        <end position="265"/>
    </location>
</feature>
<comment type="similarity">
    <text evidence="3">Belongs to the methyl-accepting chemotaxis (MCP) protein family.</text>
</comment>
<dbReference type="InterPro" id="IPR003660">
    <property type="entry name" value="HAMP_dom"/>
</dbReference>
<comment type="subcellular location">
    <subcellularLocation>
        <location evidence="1">Membrane</location>
    </subcellularLocation>
</comment>
<dbReference type="EMBL" id="WTVM01000092">
    <property type="protein sequence ID" value="NMG04066.1"/>
    <property type="molecule type" value="Genomic_DNA"/>
</dbReference>
<dbReference type="PROSITE" id="PS50111">
    <property type="entry name" value="CHEMOTAXIS_TRANSDUC_2"/>
    <property type="match status" value="1"/>
</dbReference>
<evidence type="ECO:0000256" key="2">
    <source>
        <dbReference type="ARBA" id="ARBA00023224"/>
    </source>
</evidence>
<evidence type="ECO:0000256" key="5">
    <source>
        <dbReference type="SAM" id="MobiDB-lite"/>
    </source>
</evidence>
<keyword evidence="6" id="KW-0472">Membrane</keyword>
<accession>A0A972FKQ2</accession>
<keyword evidence="2 4" id="KW-0807">Transducer</keyword>
<dbReference type="GO" id="GO:0007165">
    <property type="term" value="P:signal transduction"/>
    <property type="evidence" value="ECO:0007669"/>
    <property type="project" value="UniProtKB-KW"/>
</dbReference>
<dbReference type="Pfam" id="PF12729">
    <property type="entry name" value="4HB_MCP_1"/>
    <property type="match status" value="1"/>
</dbReference>
<evidence type="ECO:0000259" key="7">
    <source>
        <dbReference type="PROSITE" id="PS50111"/>
    </source>
</evidence>
<feature type="transmembrane region" description="Helical" evidence="6">
    <location>
        <begin position="13"/>
        <end position="33"/>
    </location>
</feature>
<organism evidence="9 10">
    <name type="scientific">Azoarcus taiwanensis</name>
    <dbReference type="NCBI Taxonomy" id="666964"/>
    <lineage>
        <taxon>Bacteria</taxon>
        <taxon>Pseudomonadati</taxon>
        <taxon>Pseudomonadota</taxon>
        <taxon>Betaproteobacteria</taxon>
        <taxon>Rhodocyclales</taxon>
        <taxon>Zoogloeaceae</taxon>
        <taxon>Azoarcus</taxon>
    </lineage>
</organism>
<dbReference type="Gene3D" id="1.10.287.950">
    <property type="entry name" value="Methyl-accepting chemotaxis protein"/>
    <property type="match status" value="1"/>
</dbReference>
<feature type="compositionally biased region" description="Low complexity" evidence="5">
    <location>
        <begin position="289"/>
        <end position="299"/>
    </location>
</feature>
<dbReference type="CDD" id="cd06225">
    <property type="entry name" value="HAMP"/>
    <property type="match status" value="1"/>
</dbReference>